<organism evidence="8 9">
    <name type="scientific">Astathelohania contejeani</name>
    <dbReference type="NCBI Taxonomy" id="164912"/>
    <lineage>
        <taxon>Eukaryota</taxon>
        <taxon>Fungi</taxon>
        <taxon>Fungi incertae sedis</taxon>
        <taxon>Microsporidia</taxon>
        <taxon>Astathelohaniidae</taxon>
        <taxon>Astathelohania</taxon>
    </lineage>
</organism>
<evidence type="ECO:0000259" key="7">
    <source>
        <dbReference type="Pfam" id="PF00924"/>
    </source>
</evidence>
<feature type="transmembrane region" description="Helical" evidence="6">
    <location>
        <begin position="56"/>
        <end position="73"/>
    </location>
</feature>
<dbReference type="Gene3D" id="2.30.30.60">
    <property type="match status" value="1"/>
</dbReference>
<dbReference type="EMBL" id="SBIQ01000046">
    <property type="protein sequence ID" value="KAF7683848.1"/>
    <property type="molecule type" value="Genomic_DNA"/>
</dbReference>
<dbReference type="SUPFAM" id="SSF50182">
    <property type="entry name" value="Sm-like ribonucleoproteins"/>
    <property type="match status" value="1"/>
</dbReference>
<evidence type="ECO:0000256" key="6">
    <source>
        <dbReference type="SAM" id="Phobius"/>
    </source>
</evidence>
<dbReference type="PANTHER" id="PTHR31618">
    <property type="entry name" value="MECHANOSENSITIVE ION CHANNEL PROTEIN 5"/>
    <property type="match status" value="1"/>
</dbReference>
<feature type="transmembrane region" description="Helical" evidence="6">
    <location>
        <begin position="136"/>
        <end position="155"/>
    </location>
</feature>
<comment type="caution">
    <text evidence="8">The sequence shown here is derived from an EMBL/GenBank/DDBJ whole genome shotgun (WGS) entry which is preliminary data.</text>
</comment>
<dbReference type="InterPro" id="IPR010920">
    <property type="entry name" value="LSM_dom_sf"/>
</dbReference>
<evidence type="ECO:0000256" key="1">
    <source>
        <dbReference type="ARBA" id="ARBA00004141"/>
    </source>
</evidence>
<evidence type="ECO:0000256" key="5">
    <source>
        <dbReference type="ARBA" id="ARBA00023136"/>
    </source>
</evidence>
<keyword evidence="5 6" id="KW-0472">Membrane</keyword>
<evidence type="ECO:0000256" key="2">
    <source>
        <dbReference type="ARBA" id="ARBA00008017"/>
    </source>
</evidence>
<comment type="similarity">
    <text evidence="2">Belongs to the MscS (TC 1.A.23) family.</text>
</comment>
<dbReference type="PANTHER" id="PTHR31618:SF1">
    <property type="entry name" value="EF-HAND DOMAIN-CONTAINING PROTEIN"/>
    <property type="match status" value="1"/>
</dbReference>
<proteinExistence type="inferred from homology"/>
<dbReference type="InterPro" id="IPR006685">
    <property type="entry name" value="MscS_channel_2nd"/>
</dbReference>
<keyword evidence="3 6" id="KW-0812">Transmembrane</keyword>
<accession>A0ABQ7I0E5</accession>
<feature type="transmembrane region" description="Helical" evidence="6">
    <location>
        <begin position="393"/>
        <end position="411"/>
    </location>
</feature>
<evidence type="ECO:0000313" key="9">
    <source>
        <dbReference type="Proteomes" id="UP001516464"/>
    </source>
</evidence>
<evidence type="ECO:0000256" key="4">
    <source>
        <dbReference type="ARBA" id="ARBA00022989"/>
    </source>
</evidence>
<keyword evidence="4 6" id="KW-1133">Transmembrane helix</keyword>
<evidence type="ECO:0000313" key="8">
    <source>
        <dbReference type="EMBL" id="KAF7683848.1"/>
    </source>
</evidence>
<evidence type="ECO:0000256" key="3">
    <source>
        <dbReference type="ARBA" id="ARBA00022692"/>
    </source>
</evidence>
<dbReference type="Pfam" id="PF00924">
    <property type="entry name" value="MS_channel_2nd"/>
    <property type="match status" value="1"/>
</dbReference>
<dbReference type="InterPro" id="IPR023408">
    <property type="entry name" value="MscS_beta-dom_sf"/>
</dbReference>
<comment type="subcellular location">
    <subcellularLocation>
        <location evidence="1">Membrane</location>
        <topology evidence="1">Multi-pass membrane protein</topology>
    </subcellularLocation>
</comment>
<feature type="transmembrane region" description="Helical" evidence="6">
    <location>
        <begin position="94"/>
        <end position="116"/>
    </location>
</feature>
<feature type="domain" description="Mechanosensitive ion channel MscS" evidence="7">
    <location>
        <begin position="437"/>
        <end position="508"/>
    </location>
</feature>
<dbReference type="InterPro" id="IPR016688">
    <property type="entry name" value="MscS-like_plants/fungi"/>
</dbReference>
<name>A0ABQ7I0E5_9MICR</name>
<reference evidence="8 9" key="1">
    <citation type="submission" date="2019-01" db="EMBL/GenBank/DDBJ databases">
        <title>Genomes sequencing and comparative genomics of infectious freshwater microsporidia, Cucumispora dikerogammari and Thelohania contejeani.</title>
        <authorList>
            <person name="Cormier A."/>
            <person name="Giraud I."/>
            <person name="Wattier R."/>
            <person name="Teixeira M."/>
            <person name="Grandjean F."/>
            <person name="Rigaud T."/>
            <person name="Cordaux R."/>
        </authorList>
    </citation>
    <scope>NUCLEOTIDE SEQUENCE [LARGE SCALE GENOMIC DNA]</scope>
    <source>
        <strain evidence="8">T1</strain>
        <tissue evidence="8">Spores</tissue>
    </source>
</reference>
<dbReference type="Proteomes" id="UP001516464">
    <property type="component" value="Unassembled WGS sequence"/>
</dbReference>
<gene>
    <name evidence="8" type="primary">MSL4</name>
    <name evidence="8" type="ORF">TCON_0953</name>
</gene>
<feature type="transmembrane region" description="Helical" evidence="6">
    <location>
        <begin position="175"/>
        <end position="193"/>
    </location>
</feature>
<sequence length="654" mass="75943">MKTHSVVEESGKKTPSDIELSNYESEEKLQYTDKKSYSILSRILRGICRLFSFHHSFTYFLCIVFIVASFFLKDATFVIVDRKKMATIVTYHKLCIFISISLFIYALLSTVLFYFSLFFLRAPNANNNIFFCINEIPSHIAIAFIFISYVGYLTVKSTDFYVKNRGEIELYVRDLCNLFLLTDILLAITKLIVKSVSLSFNYSNYMQRIKACIIGEYFIRLLSSTRAYMSGRGSNVWNKAFPWKLVGFPTSKRDDERVSKQMVETLINDDLNMDLDVARKRVIFKEFQKVLIGGKGFNADPQRKSEEFKKYVVARTNRVMMCVDSNMGLEYYSGMIGYFHSEDVFIKVMKILGLSTREKVDRMSIELIVDRTYREKFYLKQSLEQMNAAIERVGYSVNVIIIILSAIMLYIKAAGGVDTTTGVASTVIGASIFFTSSVKNAVNNIIFLFGIHPFDIGDRVFIDIGHGPENMVVSELNVFSTVFYRWDGACIYIPNSVLSSKAISNVRRSGPMSESHRIQIYYKTPPEVLLIMRNEIEAFLRYNSEHFTEFCMLNFEMVEDTNKLHLRVLVQYKTNWQNYSMYLTRKSIFLEFLNDLIQYLKIEYRPPVQRVLINKRVDDAVSDDGSKEEVDWFNEEETKKYEKYKFDVDRIGLM</sequence>
<protein>
    <submittedName>
        <fullName evidence="8">Mechanosensitive ion channel protein 4</fullName>
    </submittedName>
</protein>
<keyword evidence="9" id="KW-1185">Reference proteome</keyword>